<gene>
    <name evidence="1" type="ORF">LOAG_07993</name>
</gene>
<dbReference type="EMBL" id="JH712286">
    <property type="protein sequence ID" value="EFO20495.1"/>
    <property type="molecule type" value="Genomic_DNA"/>
</dbReference>
<dbReference type="GeneID" id="9945417"/>
<dbReference type="RefSeq" id="XP_003143573.1">
    <property type="nucleotide sequence ID" value="XM_003143525.1"/>
</dbReference>
<evidence type="ECO:0000313" key="1">
    <source>
        <dbReference type="EMBL" id="EFO20495.1"/>
    </source>
</evidence>
<dbReference type="CTD" id="9945417"/>
<dbReference type="KEGG" id="loa:LOAG_07993"/>
<dbReference type="InParanoid" id="A0A1S0TV50"/>
<protein>
    <submittedName>
        <fullName evidence="1">Uncharacterized protein</fullName>
    </submittedName>
</protein>
<sequence>MKAAAIVHAGSQLSPLSTGHSTAAVCLGGGSGVAAYGNTIQLPPLELIRLLPPLSPMYPLISSGMQRPATSAPSEHGFFAHGLGPQKQGNISYVTVDGRNYWKKICCQ</sequence>
<reference evidence="1" key="1">
    <citation type="submission" date="2012-04" db="EMBL/GenBank/DDBJ databases">
        <title>The Genome Sequence of Loa loa.</title>
        <authorList>
            <consortium name="The Broad Institute Genome Sequencing Platform"/>
            <consortium name="Broad Institute Genome Sequencing Center for Infectious Disease"/>
            <person name="Nutman T.B."/>
            <person name="Fink D.L."/>
            <person name="Russ C."/>
            <person name="Young S."/>
            <person name="Zeng Q."/>
            <person name="Gargeya S."/>
            <person name="Alvarado L."/>
            <person name="Berlin A."/>
            <person name="Chapman S.B."/>
            <person name="Chen Z."/>
            <person name="Freedman E."/>
            <person name="Gellesch M."/>
            <person name="Goldberg J."/>
            <person name="Griggs A."/>
            <person name="Gujja S."/>
            <person name="Heilman E.R."/>
            <person name="Heiman D."/>
            <person name="Howarth C."/>
            <person name="Mehta T."/>
            <person name="Neiman D."/>
            <person name="Pearson M."/>
            <person name="Roberts A."/>
            <person name="Saif S."/>
            <person name="Shea T."/>
            <person name="Shenoy N."/>
            <person name="Sisk P."/>
            <person name="Stolte C."/>
            <person name="Sykes S."/>
            <person name="White J."/>
            <person name="Yandava C."/>
            <person name="Haas B."/>
            <person name="Henn M.R."/>
            <person name="Nusbaum C."/>
            <person name="Birren B."/>
        </authorList>
    </citation>
    <scope>NUCLEOTIDE SEQUENCE [LARGE SCALE GENOMIC DNA]</scope>
</reference>
<proteinExistence type="predicted"/>
<dbReference type="OrthoDB" id="10571347at2759"/>
<name>A0A1S0TV50_LOALO</name>
<organism evidence="1">
    <name type="scientific">Loa loa</name>
    <name type="common">Eye worm</name>
    <name type="synonym">Filaria loa</name>
    <dbReference type="NCBI Taxonomy" id="7209"/>
    <lineage>
        <taxon>Eukaryota</taxon>
        <taxon>Metazoa</taxon>
        <taxon>Ecdysozoa</taxon>
        <taxon>Nematoda</taxon>
        <taxon>Chromadorea</taxon>
        <taxon>Rhabditida</taxon>
        <taxon>Spirurina</taxon>
        <taxon>Spiruromorpha</taxon>
        <taxon>Filarioidea</taxon>
        <taxon>Onchocercidae</taxon>
        <taxon>Loa</taxon>
    </lineage>
</organism>
<accession>A0A1S0TV50</accession>
<dbReference type="AlphaFoldDB" id="A0A1S0TV50"/>